<comment type="similarity">
    <text evidence="1">Belongs to the thioredoxin family.</text>
</comment>
<feature type="signal peptide" evidence="7">
    <location>
        <begin position="1"/>
        <end position="23"/>
    </location>
</feature>
<dbReference type="NCBIfam" id="TIGR01068">
    <property type="entry name" value="thioredoxin"/>
    <property type="match status" value="1"/>
</dbReference>
<name>A0A1T5D032_9BACT</name>
<feature type="chain" id="PRO_5012594698" description="Thioredoxin" evidence="7">
    <location>
        <begin position="24"/>
        <end position="155"/>
    </location>
</feature>
<evidence type="ECO:0000256" key="2">
    <source>
        <dbReference type="ARBA" id="ARBA00022448"/>
    </source>
</evidence>
<evidence type="ECO:0000256" key="5">
    <source>
        <dbReference type="ARBA" id="ARBA00023284"/>
    </source>
</evidence>
<dbReference type="FunFam" id="3.40.30.10:FF:000229">
    <property type="entry name" value="Thioredoxin (TRX)"/>
    <property type="match status" value="1"/>
</dbReference>
<keyword evidence="3" id="KW-0249">Electron transport</keyword>
<keyword evidence="10" id="KW-1185">Reference proteome</keyword>
<dbReference type="InterPro" id="IPR013766">
    <property type="entry name" value="Thioredoxin_domain"/>
</dbReference>
<keyword evidence="2" id="KW-0813">Transport</keyword>
<dbReference type="EMBL" id="FUYQ01000015">
    <property type="protein sequence ID" value="SKB65098.1"/>
    <property type="molecule type" value="Genomic_DNA"/>
</dbReference>
<dbReference type="Pfam" id="PF00085">
    <property type="entry name" value="Thioredoxin"/>
    <property type="match status" value="1"/>
</dbReference>
<evidence type="ECO:0000256" key="4">
    <source>
        <dbReference type="ARBA" id="ARBA00023157"/>
    </source>
</evidence>
<dbReference type="PRINTS" id="PR00421">
    <property type="entry name" value="THIOREDOXIN"/>
</dbReference>
<evidence type="ECO:0000256" key="1">
    <source>
        <dbReference type="ARBA" id="ARBA00008987"/>
    </source>
</evidence>
<organism evidence="9 10">
    <name type="scientific">Parabacteroides chartae</name>
    <dbReference type="NCBI Taxonomy" id="1037355"/>
    <lineage>
        <taxon>Bacteria</taxon>
        <taxon>Pseudomonadati</taxon>
        <taxon>Bacteroidota</taxon>
        <taxon>Bacteroidia</taxon>
        <taxon>Bacteroidales</taxon>
        <taxon>Tannerellaceae</taxon>
        <taxon>Parabacteroides</taxon>
    </lineage>
</organism>
<dbReference type="GO" id="GO:0015035">
    <property type="term" value="F:protein-disulfide reductase activity"/>
    <property type="evidence" value="ECO:0007669"/>
    <property type="project" value="UniProtKB-UniRule"/>
</dbReference>
<keyword evidence="4" id="KW-1015">Disulfide bond</keyword>
<evidence type="ECO:0000256" key="3">
    <source>
        <dbReference type="ARBA" id="ARBA00022982"/>
    </source>
</evidence>
<gene>
    <name evidence="9" type="ORF">SAMN05660349_02199</name>
</gene>
<proteinExistence type="inferred from homology"/>
<dbReference type="InterPro" id="IPR017937">
    <property type="entry name" value="Thioredoxin_CS"/>
</dbReference>
<evidence type="ECO:0000256" key="6">
    <source>
        <dbReference type="NCBIfam" id="TIGR01068"/>
    </source>
</evidence>
<reference evidence="10" key="1">
    <citation type="submission" date="2017-02" db="EMBL/GenBank/DDBJ databases">
        <authorList>
            <person name="Varghese N."/>
            <person name="Submissions S."/>
        </authorList>
    </citation>
    <scope>NUCLEOTIDE SEQUENCE [LARGE SCALE GENOMIC DNA]</scope>
    <source>
        <strain evidence="10">DSM 24967</strain>
    </source>
</reference>
<dbReference type="SUPFAM" id="SSF52833">
    <property type="entry name" value="Thioredoxin-like"/>
    <property type="match status" value="1"/>
</dbReference>
<dbReference type="AlphaFoldDB" id="A0A1T5D032"/>
<dbReference type="GO" id="GO:0045454">
    <property type="term" value="P:cell redox homeostasis"/>
    <property type="evidence" value="ECO:0007669"/>
    <property type="project" value="TreeGrafter"/>
</dbReference>
<evidence type="ECO:0000259" key="8">
    <source>
        <dbReference type="PROSITE" id="PS51352"/>
    </source>
</evidence>
<feature type="domain" description="Thioredoxin" evidence="8">
    <location>
        <begin position="20"/>
        <end position="153"/>
    </location>
</feature>
<dbReference type="InterPro" id="IPR036249">
    <property type="entry name" value="Thioredoxin-like_sf"/>
</dbReference>
<accession>A0A1T5D032</accession>
<dbReference type="PROSITE" id="PS51352">
    <property type="entry name" value="THIOREDOXIN_2"/>
    <property type="match status" value="1"/>
</dbReference>
<protein>
    <recommendedName>
        <fullName evidence="6">Thioredoxin</fullName>
    </recommendedName>
</protein>
<dbReference type="Gene3D" id="3.40.30.10">
    <property type="entry name" value="Glutaredoxin"/>
    <property type="match status" value="1"/>
</dbReference>
<dbReference type="Proteomes" id="UP000190852">
    <property type="component" value="Unassembled WGS sequence"/>
</dbReference>
<dbReference type="PANTHER" id="PTHR45663">
    <property type="entry name" value="GEO12009P1"/>
    <property type="match status" value="1"/>
</dbReference>
<evidence type="ECO:0000256" key="7">
    <source>
        <dbReference type="SAM" id="SignalP"/>
    </source>
</evidence>
<dbReference type="CDD" id="cd02947">
    <property type="entry name" value="TRX_family"/>
    <property type="match status" value="1"/>
</dbReference>
<dbReference type="GO" id="GO:0005829">
    <property type="term" value="C:cytosol"/>
    <property type="evidence" value="ECO:0007669"/>
    <property type="project" value="TreeGrafter"/>
</dbReference>
<dbReference type="PROSITE" id="PS00194">
    <property type="entry name" value="THIOREDOXIN_1"/>
    <property type="match status" value="1"/>
</dbReference>
<dbReference type="InterPro" id="IPR005746">
    <property type="entry name" value="Thioredoxin"/>
</dbReference>
<dbReference type="PROSITE" id="PS51257">
    <property type="entry name" value="PROKAR_LIPOPROTEIN"/>
    <property type="match status" value="1"/>
</dbReference>
<dbReference type="RefSeq" id="WP_079683684.1">
    <property type="nucleotide sequence ID" value="NZ_FUYQ01000015.1"/>
</dbReference>
<evidence type="ECO:0000313" key="10">
    <source>
        <dbReference type="Proteomes" id="UP000190852"/>
    </source>
</evidence>
<dbReference type="PANTHER" id="PTHR45663:SF11">
    <property type="entry name" value="GEO12009P1"/>
    <property type="match status" value="1"/>
</dbReference>
<keyword evidence="7" id="KW-0732">Signal</keyword>
<keyword evidence="5" id="KW-0676">Redox-active center</keyword>
<evidence type="ECO:0000313" key="9">
    <source>
        <dbReference type="EMBL" id="SKB65098.1"/>
    </source>
</evidence>
<sequence>MKKWTNLLFISFTFLLVSCVMNAKPESGENKTAAKGEVIVLDKASFLTKVYNYEKNQNEWVYEGDKPCIIDFYADWCGPCKKVAPILHDLAILYKNDIVVYKINVDNEKELARTFGIQSIPTILFVPVKGKPQKAMGALPREEFVKQIDSYLLGK</sequence>